<dbReference type="STRING" id="435880.SAMN04487988_1165"/>
<dbReference type="AlphaFoldDB" id="A0A1I2X4E6"/>
<dbReference type="SUPFAM" id="SSF52266">
    <property type="entry name" value="SGNH hydrolase"/>
    <property type="match status" value="1"/>
</dbReference>
<dbReference type="Pfam" id="PF13472">
    <property type="entry name" value="Lipase_GDSL_2"/>
    <property type="match status" value="1"/>
</dbReference>
<keyword evidence="1" id="KW-0472">Membrane</keyword>
<gene>
    <name evidence="3" type="ORF">SAMN04487988_1165</name>
</gene>
<dbReference type="RefSeq" id="WP_092793937.1">
    <property type="nucleotide sequence ID" value="NZ_FOPC01000016.1"/>
</dbReference>
<dbReference type="PANTHER" id="PTHR30383:SF5">
    <property type="entry name" value="SGNH HYDROLASE-TYPE ESTERASE DOMAIN-CONTAINING PROTEIN"/>
    <property type="match status" value="1"/>
</dbReference>
<keyword evidence="1" id="KW-1133">Transmembrane helix</keyword>
<organism evidence="3 4">
    <name type="scientific">Algoriphagus hitonicola</name>
    <dbReference type="NCBI Taxonomy" id="435880"/>
    <lineage>
        <taxon>Bacteria</taxon>
        <taxon>Pseudomonadati</taxon>
        <taxon>Bacteroidota</taxon>
        <taxon>Cytophagia</taxon>
        <taxon>Cytophagales</taxon>
        <taxon>Cyclobacteriaceae</taxon>
        <taxon>Algoriphagus</taxon>
    </lineage>
</organism>
<evidence type="ECO:0000256" key="1">
    <source>
        <dbReference type="SAM" id="Phobius"/>
    </source>
</evidence>
<keyword evidence="3" id="KW-0378">Hydrolase</keyword>
<evidence type="ECO:0000259" key="2">
    <source>
        <dbReference type="Pfam" id="PF13472"/>
    </source>
</evidence>
<dbReference type="Proteomes" id="UP000199642">
    <property type="component" value="Unassembled WGS sequence"/>
</dbReference>
<feature type="domain" description="SGNH hydrolase-type esterase" evidence="2">
    <location>
        <begin position="102"/>
        <end position="364"/>
    </location>
</feature>
<dbReference type="InterPro" id="IPR051532">
    <property type="entry name" value="Ester_Hydrolysis_Enzymes"/>
</dbReference>
<dbReference type="InterPro" id="IPR013830">
    <property type="entry name" value="SGNH_hydro"/>
</dbReference>
<proteinExistence type="predicted"/>
<sequence length="382" mass="44635">MKETIKNFWNITVPVVFVLFVLVEIILSAFFWVEDPYKSIKNPVETSPYIRSQFKPNLKLEFEVDRFLSDMDEKVHFSTNNYGFRGDSISPIKSEDEFRIFLFGGSTMENMFIDDSRSIEKVLQLRLNDKYGKTVKVFNAAKSGDASPDHLAMLVHRVIHLEPDLIVFYAGFNDLTRVISGYDFLHLQKNEKSSSASWTLGLKLFLSNFQVYRRIHNVVQNIQNPNILEDIHLINNYKEKIEFVQKHRIEVKLDKGFSYESYQNNLKSFIGTCQSNGVEVVILTQASSWGAPEKFKEIREFHWMNFIDGKRIKDEELAIELDKINEINKKVALENDIGLLDIEKKIPKSLDYFYDDCHFNKKGVEVFSNYLYNFVLEKNLIP</sequence>
<dbReference type="PANTHER" id="PTHR30383">
    <property type="entry name" value="THIOESTERASE 1/PROTEASE 1/LYSOPHOSPHOLIPASE L1"/>
    <property type="match status" value="1"/>
</dbReference>
<dbReference type="GO" id="GO:0004622">
    <property type="term" value="F:phosphatidylcholine lysophospholipase activity"/>
    <property type="evidence" value="ECO:0007669"/>
    <property type="project" value="TreeGrafter"/>
</dbReference>
<protein>
    <submittedName>
        <fullName evidence="3">GDSL-like Lipase/Acylhydrolase family</fullName>
    </submittedName>
</protein>
<keyword evidence="1" id="KW-0812">Transmembrane</keyword>
<reference evidence="4" key="1">
    <citation type="submission" date="2016-10" db="EMBL/GenBank/DDBJ databases">
        <authorList>
            <person name="Varghese N."/>
            <person name="Submissions S."/>
        </authorList>
    </citation>
    <scope>NUCLEOTIDE SEQUENCE [LARGE SCALE GENOMIC DNA]</scope>
    <source>
        <strain evidence="4">DSM 19315</strain>
    </source>
</reference>
<name>A0A1I2X4E6_9BACT</name>
<evidence type="ECO:0000313" key="4">
    <source>
        <dbReference type="Proteomes" id="UP000199642"/>
    </source>
</evidence>
<dbReference type="OrthoDB" id="815910at2"/>
<accession>A0A1I2X4E6</accession>
<dbReference type="InterPro" id="IPR036514">
    <property type="entry name" value="SGNH_hydro_sf"/>
</dbReference>
<dbReference type="CDD" id="cd00229">
    <property type="entry name" value="SGNH_hydrolase"/>
    <property type="match status" value="1"/>
</dbReference>
<feature type="transmembrane region" description="Helical" evidence="1">
    <location>
        <begin position="12"/>
        <end position="33"/>
    </location>
</feature>
<evidence type="ECO:0000313" key="3">
    <source>
        <dbReference type="EMBL" id="SFH07887.1"/>
    </source>
</evidence>
<dbReference type="Gene3D" id="3.40.50.1110">
    <property type="entry name" value="SGNH hydrolase"/>
    <property type="match status" value="1"/>
</dbReference>
<keyword evidence="4" id="KW-1185">Reference proteome</keyword>
<dbReference type="EMBL" id="FOPC01000016">
    <property type="protein sequence ID" value="SFH07887.1"/>
    <property type="molecule type" value="Genomic_DNA"/>
</dbReference>